<name>A0A9R1URA0_LACSA</name>
<evidence type="ECO:0000259" key="1">
    <source>
        <dbReference type="Pfam" id="PF10551"/>
    </source>
</evidence>
<gene>
    <name evidence="2" type="ORF">LSAT_V11C800399650</name>
</gene>
<protein>
    <recommendedName>
        <fullName evidence="1">MULE transposase domain-containing protein</fullName>
    </recommendedName>
</protein>
<accession>A0A9R1URA0</accession>
<dbReference type="InterPro" id="IPR052579">
    <property type="entry name" value="Zinc_finger_SWIM"/>
</dbReference>
<dbReference type="Proteomes" id="UP000235145">
    <property type="component" value="Unassembled WGS sequence"/>
</dbReference>
<feature type="domain" description="MULE transposase" evidence="1">
    <location>
        <begin position="115"/>
        <end position="164"/>
    </location>
</feature>
<evidence type="ECO:0000313" key="3">
    <source>
        <dbReference type="Proteomes" id="UP000235145"/>
    </source>
</evidence>
<dbReference type="InterPro" id="IPR018289">
    <property type="entry name" value="MULE_transposase_dom"/>
</dbReference>
<organism evidence="2 3">
    <name type="scientific">Lactuca sativa</name>
    <name type="common">Garden lettuce</name>
    <dbReference type="NCBI Taxonomy" id="4236"/>
    <lineage>
        <taxon>Eukaryota</taxon>
        <taxon>Viridiplantae</taxon>
        <taxon>Streptophyta</taxon>
        <taxon>Embryophyta</taxon>
        <taxon>Tracheophyta</taxon>
        <taxon>Spermatophyta</taxon>
        <taxon>Magnoliopsida</taxon>
        <taxon>eudicotyledons</taxon>
        <taxon>Gunneridae</taxon>
        <taxon>Pentapetalae</taxon>
        <taxon>asterids</taxon>
        <taxon>campanulids</taxon>
        <taxon>Asterales</taxon>
        <taxon>Asteraceae</taxon>
        <taxon>Cichorioideae</taxon>
        <taxon>Cichorieae</taxon>
        <taxon>Lactucinae</taxon>
        <taxon>Lactuca</taxon>
    </lineage>
</organism>
<evidence type="ECO:0000313" key="2">
    <source>
        <dbReference type="EMBL" id="KAJ0192547.1"/>
    </source>
</evidence>
<dbReference type="EMBL" id="NBSK02000008">
    <property type="protein sequence ID" value="KAJ0192547.1"/>
    <property type="molecule type" value="Genomic_DNA"/>
</dbReference>
<dbReference type="PANTHER" id="PTHR31569:SF4">
    <property type="entry name" value="SWIM-TYPE DOMAIN-CONTAINING PROTEIN"/>
    <property type="match status" value="1"/>
</dbReference>
<dbReference type="PANTHER" id="PTHR31569">
    <property type="entry name" value="SWIM-TYPE DOMAIN-CONTAINING PROTEIN"/>
    <property type="match status" value="1"/>
</dbReference>
<reference evidence="2 3" key="1">
    <citation type="journal article" date="2017" name="Nat. Commun.">
        <title>Genome assembly with in vitro proximity ligation data and whole-genome triplication in lettuce.</title>
        <authorList>
            <person name="Reyes-Chin-Wo S."/>
            <person name="Wang Z."/>
            <person name="Yang X."/>
            <person name="Kozik A."/>
            <person name="Arikit S."/>
            <person name="Song C."/>
            <person name="Xia L."/>
            <person name="Froenicke L."/>
            <person name="Lavelle D.O."/>
            <person name="Truco M.J."/>
            <person name="Xia R."/>
            <person name="Zhu S."/>
            <person name="Xu C."/>
            <person name="Xu H."/>
            <person name="Xu X."/>
            <person name="Cox K."/>
            <person name="Korf I."/>
            <person name="Meyers B.C."/>
            <person name="Michelmore R.W."/>
        </authorList>
    </citation>
    <scope>NUCLEOTIDE SEQUENCE [LARGE SCALE GENOMIC DNA]</scope>
    <source>
        <strain evidence="3">cv. Salinas</strain>
        <tissue evidence="2">Seedlings</tissue>
    </source>
</reference>
<keyword evidence="3" id="KW-1185">Reference proteome</keyword>
<comment type="caution">
    <text evidence="2">The sequence shown here is derived from an EMBL/GenBank/DDBJ whole genome shotgun (WGS) entry which is preliminary data.</text>
</comment>
<dbReference type="Pfam" id="PF10551">
    <property type="entry name" value="MULE"/>
    <property type="match status" value="1"/>
</dbReference>
<proteinExistence type="predicted"/>
<dbReference type="AlphaFoldDB" id="A0A9R1URA0"/>
<sequence>MHNHETALYLEGLPYPRCLYVDKTQLVEDLIRKNVKPKDILSTLKKENVENLSILPTIYNARQKFRMKENSGKTQIQVVMSFLAENGYIYYSRADKSINELQDLSLEMWRAFPHVMLMDATYKTNMYKIPLLEIVGVTPTNQTFCVAFIYMHKETKSNYTWALECLK</sequence>